<gene>
    <name evidence="7" type="ORF">CPB83DRAFT_822996</name>
</gene>
<evidence type="ECO:0000256" key="3">
    <source>
        <dbReference type="ARBA" id="ARBA00023161"/>
    </source>
</evidence>
<reference evidence="7" key="1">
    <citation type="submission" date="2020-11" db="EMBL/GenBank/DDBJ databases">
        <authorList>
            <consortium name="DOE Joint Genome Institute"/>
            <person name="Ahrendt S."/>
            <person name="Riley R."/>
            <person name="Andreopoulos W."/>
            <person name="Labutti K."/>
            <person name="Pangilinan J."/>
            <person name="Ruiz-Duenas F.J."/>
            <person name="Barrasa J.M."/>
            <person name="Sanchez-Garcia M."/>
            <person name="Camarero S."/>
            <person name="Miyauchi S."/>
            <person name="Serrano A."/>
            <person name="Linde D."/>
            <person name="Babiker R."/>
            <person name="Drula E."/>
            <person name="Ayuso-Fernandez I."/>
            <person name="Pacheco R."/>
            <person name="Padilla G."/>
            <person name="Ferreira P."/>
            <person name="Barriuso J."/>
            <person name="Kellner H."/>
            <person name="Castanera R."/>
            <person name="Alfaro M."/>
            <person name="Ramirez L."/>
            <person name="Pisabarro A.G."/>
            <person name="Kuo A."/>
            <person name="Tritt A."/>
            <person name="Lipzen A."/>
            <person name="He G."/>
            <person name="Yan M."/>
            <person name="Ng V."/>
            <person name="Cullen D."/>
            <person name="Martin F."/>
            <person name="Rosso M.-N."/>
            <person name="Henrissat B."/>
            <person name="Hibbett D."/>
            <person name="Martinez A.T."/>
            <person name="Grigoriev I.V."/>
        </authorList>
    </citation>
    <scope>NUCLEOTIDE SEQUENCE</scope>
    <source>
        <strain evidence="7">CBS 506.95</strain>
    </source>
</reference>
<dbReference type="PANTHER" id="PTHR13112:SF0">
    <property type="entry name" value="FI21285P1"/>
    <property type="match status" value="1"/>
</dbReference>
<feature type="compositionally biased region" description="Low complexity" evidence="5">
    <location>
        <begin position="301"/>
        <end position="315"/>
    </location>
</feature>
<dbReference type="OrthoDB" id="18087at2759"/>
<sequence>MTTPIPTKPARVKKEKERRQSQLPTSDRLKVVIRRLPPNLPEEIFWQSVQAWISDETTNWKAYYLGKLRKKLNKENISSRAYIAFKNEELLAVFSREYDGHIFRDKSGLEYQAVVEFAPYPKIPSEKKKPDNRNATIEKDEDFISFLELLKATENAEPVSLDTLIAATQTAPAPKTTPLLEALKAEKSAARDKEAILRNHAHYKQAEIVSRKEDKKKSTNAPSGTPSKAIDSAANRKASKKAHAQQQAQAQAAAAAAVQAAAINPGRSTQTSKGPPPNAAASPSRPPRPPKPPRVSQLSKAVPAAPTSAVPSDAPGPSTSTIAPSAAGSGTTDPAPATRRSRPLIGIASRQFEAALNIAGLANSASERKRREKEREGQPTTPIAGPGAEAAAKDESKSTRQSVASSLSLPTARIDESDNEQEKEPQVSKVPGPSPRKDRSRRGGRGGGHHALEGVSAPPKVLGILQRNDALTPAAPVIHRPTSGTATGSSATGSGIIAPPVLSGGGGPPSRGRRGRGGGRGRGGASGGPRGGG</sequence>
<evidence type="ECO:0000256" key="2">
    <source>
        <dbReference type="ARBA" id="ARBA00005991"/>
    </source>
</evidence>
<feature type="compositionally biased region" description="Polar residues" evidence="5">
    <location>
        <begin position="317"/>
        <end position="332"/>
    </location>
</feature>
<dbReference type="EMBL" id="MU157954">
    <property type="protein sequence ID" value="KAF9522235.1"/>
    <property type="molecule type" value="Genomic_DNA"/>
</dbReference>
<feature type="compositionally biased region" description="Basic and acidic residues" evidence="5">
    <location>
        <begin position="413"/>
        <end position="426"/>
    </location>
</feature>
<comment type="caution">
    <text evidence="7">The sequence shown here is derived from an EMBL/GenBank/DDBJ whole genome shotgun (WGS) entry which is preliminary data.</text>
</comment>
<keyword evidence="3" id="KW-0866">Nonsense-mediated mRNA decay</keyword>
<feature type="compositionally biased region" description="Basic residues" evidence="5">
    <location>
        <begin position="438"/>
        <end position="448"/>
    </location>
</feature>
<feature type="region of interest" description="Disordered" evidence="5">
    <location>
        <begin position="1"/>
        <end position="24"/>
    </location>
</feature>
<dbReference type="InterPro" id="IPR039722">
    <property type="entry name" value="Upf3"/>
</dbReference>
<evidence type="ECO:0000256" key="1">
    <source>
        <dbReference type="ARBA" id="ARBA00004123"/>
    </source>
</evidence>
<organism evidence="7 8">
    <name type="scientific">Crepidotus variabilis</name>
    <dbReference type="NCBI Taxonomy" id="179855"/>
    <lineage>
        <taxon>Eukaryota</taxon>
        <taxon>Fungi</taxon>
        <taxon>Dikarya</taxon>
        <taxon>Basidiomycota</taxon>
        <taxon>Agaricomycotina</taxon>
        <taxon>Agaricomycetes</taxon>
        <taxon>Agaricomycetidae</taxon>
        <taxon>Agaricales</taxon>
        <taxon>Agaricineae</taxon>
        <taxon>Crepidotaceae</taxon>
        <taxon>Crepidotus</taxon>
    </lineage>
</organism>
<comment type="subcellular location">
    <subcellularLocation>
        <location evidence="1">Nucleus</location>
    </subcellularLocation>
</comment>
<evidence type="ECO:0000313" key="7">
    <source>
        <dbReference type="EMBL" id="KAF9522235.1"/>
    </source>
</evidence>
<dbReference type="CDD" id="cd12455">
    <property type="entry name" value="RRM_like_Smg4_UPF3"/>
    <property type="match status" value="1"/>
</dbReference>
<evidence type="ECO:0000256" key="5">
    <source>
        <dbReference type="SAM" id="MobiDB-lite"/>
    </source>
</evidence>
<feature type="region of interest" description="Disordered" evidence="5">
    <location>
        <begin position="199"/>
        <end position="251"/>
    </location>
</feature>
<dbReference type="GO" id="GO:0005730">
    <property type="term" value="C:nucleolus"/>
    <property type="evidence" value="ECO:0007669"/>
    <property type="project" value="TreeGrafter"/>
</dbReference>
<dbReference type="InterPro" id="IPR012677">
    <property type="entry name" value="Nucleotide-bd_a/b_plait_sf"/>
</dbReference>
<dbReference type="InterPro" id="IPR005120">
    <property type="entry name" value="UPF3_dom"/>
</dbReference>
<protein>
    <submittedName>
        <fullName evidence="7">Smg-4/UPF3 family-domain-containing protein</fullName>
    </submittedName>
</protein>
<feature type="domain" description="UPF3" evidence="6">
    <location>
        <begin position="27"/>
        <end position="187"/>
    </location>
</feature>
<dbReference type="GO" id="GO:0000184">
    <property type="term" value="P:nuclear-transcribed mRNA catabolic process, nonsense-mediated decay"/>
    <property type="evidence" value="ECO:0007669"/>
    <property type="project" value="UniProtKB-KW"/>
</dbReference>
<feature type="compositionally biased region" description="Basic and acidic residues" evidence="5">
    <location>
        <begin position="366"/>
        <end position="377"/>
    </location>
</feature>
<feature type="region of interest" description="Disordered" evidence="5">
    <location>
        <begin position="266"/>
        <end position="346"/>
    </location>
</feature>
<feature type="region of interest" description="Disordered" evidence="5">
    <location>
        <begin position="361"/>
        <end position="533"/>
    </location>
</feature>
<feature type="compositionally biased region" description="Gly residues" evidence="5">
    <location>
        <begin position="520"/>
        <end position="533"/>
    </location>
</feature>
<feature type="compositionally biased region" description="Polar residues" evidence="5">
    <location>
        <begin position="399"/>
        <end position="409"/>
    </location>
</feature>
<accession>A0A9P6E4A8</accession>
<dbReference type="AlphaFoldDB" id="A0A9P6E4A8"/>
<feature type="compositionally biased region" description="Low complexity" evidence="5">
    <location>
        <begin position="482"/>
        <end position="495"/>
    </location>
</feature>
<evidence type="ECO:0000256" key="4">
    <source>
        <dbReference type="ARBA" id="ARBA00023242"/>
    </source>
</evidence>
<evidence type="ECO:0000259" key="6">
    <source>
        <dbReference type="Pfam" id="PF03467"/>
    </source>
</evidence>
<dbReference type="Gene3D" id="3.30.70.330">
    <property type="match status" value="1"/>
</dbReference>
<dbReference type="Pfam" id="PF03467">
    <property type="entry name" value="Smg4_UPF3"/>
    <property type="match status" value="1"/>
</dbReference>
<dbReference type="GO" id="GO:0005737">
    <property type="term" value="C:cytoplasm"/>
    <property type="evidence" value="ECO:0007669"/>
    <property type="project" value="TreeGrafter"/>
</dbReference>
<dbReference type="PANTHER" id="PTHR13112">
    <property type="entry name" value="UPF3 REGULATOR OF NONSENSE TRANSCRIPTS-LIKE PROTEIN"/>
    <property type="match status" value="1"/>
</dbReference>
<dbReference type="SUPFAM" id="SSF54928">
    <property type="entry name" value="RNA-binding domain, RBD"/>
    <property type="match status" value="1"/>
</dbReference>
<feature type="compositionally biased region" description="Pro residues" evidence="5">
    <location>
        <begin position="274"/>
        <end position="293"/>
    </location>
</feature>
<keyword evidence="4" id="KW-0539">Nucleus</keyword>
<name>A0A9P6E4A8_9AGAR</name>
<dbReference type="GO" id="GO:0045727">
    <property type="term" value="P:positive regulation of translation"/>
    <property type="evidence" value="ECO:0007669"/>
    <property type="project" value="TreeGrafter"/>
</dbReference>
<dbReference type="Proteomes" id="UP000807306">
    <property type="component" value="Unassembled WGS sequence"/>
</dbReference>
<keyword evidence="8" id="KW-1185">Reference proteome</keyword>
<comment type="similarity">
    <text evidence="2">Belongs to the RENT3 family.</text>
</comment>
<dbReference type="InterPro" id="IPR035979">
    <property type="entry name" value="RBD_domain_sf"/>
</dbReference>
<dbReference type="GO" id="GO:0003729">
    <property type="term" value="F:mRNA binding"/>
    <property type="evidence" value="ECO:0007669"/>
    <property type="project" value="TreeGrafter"/>
</dbReference>
<proteinExistence type="inferred from homology"/>
<evidence type="ECO:0000313" key="8">
    <source>
        <dbReference type="Proteomes" id="UP000807306"/>
    </source>
</evidence>